<proteinExistence type="inferred from homology"/>
<dbReference type="SUPFAM" id="SSF52964">
    <property type="entry name" value="TolB, N-terminal domain"/>
    <property type="match status" value="1"/>
</dbReference>
<evidence type="ECO:0000256" key="1">
    <source>
        <dbReference type="ARBA" id="ARBA00003989"/>
    </source>
</evidence>
<feature type="signal peptide" evidence="9">
    <location>
        <begin position="1"/>
        <end position="26"/>
    </location>
</feature>
<evidence type="ECO:0000256" key="9">
    <source>
        <dbReference type="SAM" id="SignalP"/>
    </source>
</evidence>
<gene>
    <name evidence="10" type="ORF">DXX93_12740</name>
</gene>
<evidence type="ECO:0000313" key="11">
    <source>
        <dbReference type="Proteomes" id="UP000256478"/>
    </source>
</evidence>
<dbReference type="Proteomes" id="UP000256478">
    <property type="component" value="Unassembled WGS sequence"/>
</dbReference>
<comment type="similarity">
    <text evidence="2">Belongs to the CsgG family.</text>
</comment>
<dbReference type="AlphaFoldDB" id="A0A3E0TTU5"/>
<dbReference type="PANTHER" id="PTHR41164">
    <property type="entry name" value="CURLI PRODUCTION ASSEMBLY/TRANSPORT COMPONENT CSGG"/>
    <property type="match status" value="1"/>
</dbReference>
<evidence type="ECO:0000256" key="6">
    <source>
        <dbReference type="ARBA" id="ARBA00023136"/>
    </source>
</evidence>
<keyword evidence="4" id="KW-1003">Cell membrane</keyword>
<evidence type="ECO:0000313" key="10">
    <source>
        <dbReference type="EMBL" id="REL27345.1"/>
    </source>
</evidence>
<keyword evidence="5 9" id="KW-0732">Signal</keyword>
<dbReference type="EMBL" id="QUOU01000001">
    <property type="protein sequence ID" value="REL27345.1"/>
    <property type="molecule type" value="Genomic_DNA"/>
</dbReference>
<sequence>MNCHQIKLILISCLLFLTGCATQSHKKVEVVPVETNQTVYTGTKSTLVLGEFNNRSNYMQGLFASNIDKLGNQGKTILKTHLQQTNRFKIVDRENLANLQKEAELLGVKQKIKGARYVISGGVTEFGRKTIGDKQLFGILGAGKSQIAYAKVSLNVIDVLTSEVIYSTQGAGEYQLTERQVIGFGSKAGYDATLNGKVLDFAIKETVNNMTRDLQAGVLDFSHDERN</sequence>
<dbReference type="InterPro" id="IPR005534">
    <property type="entry name" value="Curli_assmbl/transp-comp_CsgG"/>
</dbReference>
<evidence type="ECO:0000256" key="8">
    <source>
        <dbReference type="ARBA" id="ARBA00023288"/>
    </source>
</evidence>
<evidence type="ECO:0000256" key="4">
    <source>
        <dbReference type="ARBA" id="ARBA00022475"/>
    </source>
</evidence>
<dbReference type="GO" id="GO:0030288">
    <property type="term" value="C:outer membrane-bounded periplasmic space"/>
    <property type="evidence" value="ECO:0007669"/>
    <property type="project" value="InterPro"/>
</dbReference>
<accession>A0A3E0TTU5</accession>
<evidence type="ECO:0000256" key="5">
    <source>
        <dbReference type="ARBA" id="ARBA00022729"/>
    </source>
</evidence>
<keyword evidence="7" id="KW-0564">Palmitate</keyword>
<dbReference type="Gene3D" id="3.40.50.10610">
    <property type="entry name" value="ABC-type transport auxiliary lipoprotein component"/>
    <property type="match status" value="1"/>
</dbReference>
<evidence type="ECO:0000256" key="7">
    <source>
        <dbReference type="ARBA" id="ARBA00023139"/>
    </source>
</evidence>
<dbReference type="RefSeq" id="WP_116008427.1">
    <property type="nucleotide sequence ID" value="NZ_QUOU01000001.1"/>
</dbReference>
<dbReference type="PROSITE" id="PS51257">
    <property type="entry name" value="PROKAR_LIPOPROTEIN"/>
    <property type="match status" value="1"/>
</dbReference>
<reference evidence="10 11" key="1">
    <citation type="submission" date="2018-08" db="EMBL/GenBank/DDBJ databases">
        <title>Thalassotalea euphylliae genome.</title>
        <authorList>
            <person name="Summers S."/>
            <person name="Rice S.A."/>
            <person name="Freckelton M.L."/>
            <person name="Nedved B.T."/>
            <person name="Hadfield M.G."/>
        </authorList>
    </citation>
    <scope>NUCLEOTIDE SEQUENCE [LARGE SCALE GENOMIC DNA]</scope>
    <source>
        <strain evidence="10 11">H1</strain>
    </source>
</reference>
<keyword evidence="8" id="KW-0449">Lipoprotein</keyword>
<dbReference type="PANTHER" id="PTHR41164:SF1">
    <property type="entry name" value="CURLI PRODUCTION ASSEMBLY_TRANSPORT COMPONENT CSGG"/>
    <property type="match status" value="1"/>
</dbReference>
<keyword evidence="6" id="KW-0472">Membrane</keyword>
<comment type="caution">
    <text evidence="10">The sequence shown here is derived from an EMBL/GenBank/DDBJ whole genome shotgun (WGS) entry which is preliminary data.</text>
</comment>
<evidence type="ECO:0000256" key="2">
    <source>
        <dbReference type="ARBA" id="ARBA00008899"/>
    </source>
</evidence>
<name>A0A3E0TTU5_9GAMM</name>
<dbReference type="OrthoDB" id="9793163at2"/>
<evidence type="ECO:0000256" key="3">
    <source>
        <dbReference type="ARBA" id="ARBA00014028"/>
    </source>
</evidence>
<dbReference type="Pfam" id="PF03783">
    <property type="entry name" value="CsgG"/>
    <property type="match status" value="1"/>
</dbReference>
<organism evidence="10 11">
    <name type="scientific">Thalassotalea euphylliae</name>
    <dbReference type="NCBI Taxonomy" id="1655234"/>
    <lineage>
        <taxon>Bacteria</taxon>
        <taxon>Pseudomonadati</taxon>
        <taxon>Pseudomonadota</taxon>
        <taxon>Gammaproteobacteria</taxon>
        <taxon>Alteromonadales</taxon>
        <taxon>Colwelliaceae</taxon>
        <taxon>Thalassotalea</taxon>
    </lineage>
</organism>
<protein>
    <recommendedName>
        <fullName evidence="3">Curli production assembly/transport component CsgG</fullName>
    </recommendedName>
</protein>
<comment type="function">
    <text evidence="1">May be involved in the biogenesis of curli organelles.</text>
</comment>
<feature type="chain" id="PRO_5017768552" description="Curli production assembly/transport component CsgG" evidence="9">
    <location>
        <begin position="27"/>
        <end position="227"/>
    </location>
</feature>